<evidence type="ECO:0000313" key="2">
    <source>
        <dbReference type="Proteomes" id="UP001153148"/>
    </source>
</evidence>
<reference evidence="1" key="1">
    <citation type="submission" date="2021-03" db="EMBL/GenBank/DDBJ databases">
        <authorList>
            <person name="Tran Van P."/>
        </authorList>
    </citation>
    <scope>NUCLEOTIDE SEQUENCE</scope>
</reference>
<name>A0ABN7NDK9_TIMPD</name>
<protein>
    <submittedName>
        <fullName evidence="1">Uncharacterized protein</fullName>
    </submittedName>
</protein>
<proteinExistence type="predicted"/>
<accession>A0ABN7NDK9</accession>
<comment type="caution">
    <text evidence="1">The sequence shown here is derived from an EMBL/GenBank/DDBJ whole genome shotgun (WGS) entry which is preliminary data.</text>
</comment>
<evidence type="ECO:0000313" key="1">
    <source>
        <dbReference type="EMBL" id="CAG2053966.1"/>
    </source>
</evidence>
<sequence length="112" mass="12057">MFVCEEEGVCCHPTDIGQGEEASYPQRWLIGLSESTASSPSLKSSCFLHGKGTESGKPGCCYVAGAARRVRSAPPGGDMADARAQLFEKWMQLNLNSNSLKRASKPFGKKET</sequence>
<dbReference type="EMBL" id="CAJPIN010000837">
    <property type="protein sequence ID" value="CAG2053966.1"/>
    <property type="molecule type" value="Genomic_DNA"/>
</dbReference>
<keyword evidence="2" id="KW-1185">Reference proteome</keyword>
<gene>
    <name evidence="1" type="ORF">TPAB3V08_LOCUS1006</name>
</gene>
<organism evidence="1 2">
    <name type="scientific">Timema podura</name>
    <name type="common">Walking stick</name>
    <dbReference type="NCBI Taxonomy" id="61482"/>
    <lineage>
        <taxon>Eukaryota</taxon>
        <taxon>Metazoa</taxon>
        <taxon>Ecdysozoa</taxon>
        <taxon>Arthropoda</taxon>
        <taxon>Hexapoda</taxon>
        <taxon>Insecta</taxon>
        <taxon>Pterygota</taxon>
        <taxon>Neoptera</taxon>
        <taxon>Polyneoptera</taxon>
        <taxon>Phasmatodea</taxon>
        <taxon>Timematodea</taxon>
        <taxon>Timematoidea</taxon>
        <taxon>Timematidae</taxon>
        <taxon>Timema</taxon>
    </lineage>
</organism>
<dbReference type="Proteomes" id="UP001153148">
    <property type="component" value="Unassembled WGS sequence"/>
</dbReference>